<keyword evidence="4" id="KW-1185">Reference proteome</keyword>
<dbReference type="EMBL" id="CP042239">
    <property type="protein sequence ID" value="QDX26821.1"/>
    <property type="molecule type" value="Genomic_DNA"/>
</dbReference>
<evidence type="ECO:0000313" key="3">
    <source>
        <dbReference type="EMBL" id="QDX26821.1"/>
    </source>
</evidence>
<proteinExistence type="predicted"/>
<gene>
    <name evidence="3" type="ORF">FPZ54_12940</name>
</gene>
<keyword evidence="2" id="KW-1133">Transmembrane helix</keyword>
<name>A0A518RHA7_9SPHN</name>
<evidence type="ECO:0000256" key="1">
    <source>
        <dbReference type="SAM" id="MobiDB-lite"/>
    </source>
</evidence>
<keyword evidence="2" id="KW-0812">Transmembrane</keyword>
<feature type="compositionally biased region" description="Basic and acidic residues" evidence="1">
    <location>
        <begin position="35"/>
        <end position="61"/>
    </location>
</feature>
<protein>
    <submittedName>
        <fullName evidence="3">Uncharacterized protein</fullName>
    </submittedName>
</protein>
<organism evidence="3 4">
    <name type="scientific">Sphingomonas suaedae</name>
    <dbReference type="NCBI Taxonomy" id="2599297"/>
    <lineage>
        <taxon>Bacteria</taxon>
        <taxon>Pseudomonadati</taxon>
        <taxon>Pseudomonadota</taxon>
        <taxon>Alphaproteobacteria</taxon>
        <taxon>Sphingomonadales</taxon>
        <taxon>Sphingomonadaceae</taxon>
        <taxon>Sphingomonas</taxon>
    </lineage>
</organism>
<reference evidence="3 4" key="1">
    <citation type="submission" date="2019-07" db="EMBL/GenBank/DDBJ databases">
        <title>Sphingomonas alkalisoli sp. nov., isolated from rhizosphere soil of Suaedae salsa.</title>
        <authorList>
            <person name="Zhang H."/>
            <person name="Xu L."/>
            <person name="Zhang J.-X."/>
            <person name="Sun J.-Q."/>
        </authorList>
    </citation>
    <scope>NUCLEOTIDE SEQUENCE [LARGE SCALE GENOMIC DNA]</scope>
    <source>
        <strain evidence="3 4">XS-10</strain>
    </source>
</reference>
<dbReference type="RefSeq" id="WP_145847802.1">
    <property type="nucleotide sequence ID" value="NZ_CP042239.1"/>
</dbReference>
<sequence>MVDVGGGVWGLMVIIGPIVLAAVLLWAVLHNRTSKRQEQRTEDATRKMYDAQNEQDTRREG</sequence>
<feature type="transmembrane region" description="Helical" evidence="2">
    <location>
        <begin position="6"/>
        <end position="29"/>
    </location>
</feature>
<keyword evidence="2" id="KW-0472">Membrane</keyword>
<accession>A0A518RHA7</accession>
<dbReference type="Proteomes" id="UP000318055">
    <property type="component" value="Chromosome"/>
</dbReference>
<dbReference type="OrthoDB" id="7586244at2"/>
<dbReference type="KEGG" id="ssua:FPZ54_12940"/>
<evidence type="ECO:0000313" key="4">
    <source>
        <dbReference type="Proteomes" id="UP000318055"/>
    </source>
</evidence>
<dbReference type="AlphaFoldDB" id="A0A518RHA7"/>
<feature type="region of interest" description="Disordered" evidence="1">
    <location>
        <begin position="33"/>
        <end position="61"/>
    </location>
</feature>
<evidence type="ECO:0000256" key="2">
    <source>
        <dbReference type="SAM" id="Phobius"/>
    </source>
</evidence>